<evidence type="ECO:0000313" key="6">
    <source>
        <dbReference type="EMBL" id="KAJ3488235.1"/>
    </source>
</evidence>
<feature type="transmembrane region" description="Helical" evidence="5">
    <location>
        <begin position="187"/>
        <end position="215"/>
    </location>
</feature>
<dbReference type="InterPro" id="IPR007568">
    <property type="entry name" value="RTA1"/>
</dbReference>
<organism evidence="6 7">
    <name type="scientific">Meripilus lineatus</name>
    <dbReference type="NCBI Taxonomy" id="2056292"/>
    <lineage>
        <taxon>Eukaryota</taxon>
        <taxon>Fungi</taxon>
        <taxon>Dikarya</taxon>
        <taxon>Basidiomycota</taxon>
        <taxon>Agaricomycotina</taxon>
        <taxon>Agaricomycetes</taxon>
        <taxon>Polyporales</taxon>
        <taxon>Meripilaceae</taxon>
        <taxon>Meripilus</taxon>
    </lineage>
</organism>
<keyword evidence="3 5" id="KW-1133">Transmembrane helix</keyword>
<evidence type="ECO:0000256" key="5">
    <source>
        <dbReference type="SAM" id="Phobius"/>
    </source>
</evidence>
<keyword evidence="7" id="KW-1185">Reference proteome</keyword>
<evidence type="ECO:0008006" key="8">
    <source>
        <dbReference type="Google" id="ProtNLM"/>
    </source>
</evidence>
<name>A0AAD5V7M5_9APHY</name>
<dbReference type="EMBL" id="JANAWD010000071">
    <property type="protein sequence ID" value="KAJ3488235.1"/>
    <property type="molecule type" value="Genomic_DNA"/>
</dbReference>
<dbReference type="AlphaFoldDB" id="A0AAD5V7M5"/>
<accession>A0AAD5V7M5</accession>
<evidence type="ECO:0000313" key="7">
    <source>
        <dbReference type="Proteomes" id="UP001212997"/>
    </source>
</evidence>
<comment type="subcellular location">
    <subcellularLocation>
        <location evidence="1">Membrane</location>
        <topology evidence="1">Multi-pass membrane protein</topology>
    </subcellularLocation>
</comment>
<evidence type="ECO:0000256" key="3">
    <source>
        <dbReference type="ARBA" id="ARBA00022989"/>
    </source>
</evidence>
<reference evidence="6" key="1">
    <citation type="submission" date="2022-07" db="EMBL/GenBank/DDBJ databases">
        <title>Genome Sequence of Physisporinus lineatus.</title>
        <authorList>
            <person name="Buettner E."/>
        </authorList>
    </citation>
    <scope>NUCLEOTIDE SEQUENCE</scope>
    <source>
        <strain evidence="6">VT162</strain>
    </source>
</reference>
<feature type="transmembrane region" description="Helical" evidence="5">
    <location>
        <begin position="96"/>
        <end position="119"/>
    </location>
</feature>
<feature type="transmembrane region" description="Helical" evidence="5">
    <location>
        <begin position="52"/>
        <end position="76"/>
    </location>
</feature>
<dbReference type="GO" id="GO:0005886">
    <property type="term" value="C:plasma membrane"/>
    <property type="evidence" value="ECO:0007669"/>
    <property type="project" value="TreeGrafter"/>
</dbReference>
<evidence type="ECO:0000256" key="1">
    <source>
        <dbReference type="ARBA" id="ARBA00004141"/>
    </source>
</evidence>
<dbReference type="Proteomes" id="UP001212997">
    <property type="component" value="Unassembled WGS sequence"/>
</dbReference>
<dbReference type="PANTHER" id="PTHR31465">
    <property type="entry name" value="PROTEIN RTA1-RELATED"/>
    <property type="match status" value="1"/>
</dbReference>
<protein>
    <recommendedName>
        <fullName evidence="8">RTA1-domain-containing protein</fullName>
    </recommendedName>
</protein>
<evidence type="ECO:0000256" key="4">
    <source>
        <dbReference type="ARBA" id="ARBA00023136"/>
    </source>
</evidence>
<evidence type="ECO:0000256" key="2">
    <source>
        <dbReference type="ARBA" id="ARBA00022692"/>
    </source>
</evidence>
<keyword evidence="2 5" id="KW-0812">Transmembrane</keyword>
<keyword evidence="4 5" id="KW-0472">Membrane</keyword>
<dbReference type="GO" id="GO:0000324">
    <property type="term" value="C:fungal-type vacuole"/>
    <property type="evidence" value="ECO:0007669"/>
    <property type="project" value="TreeGrafter"/>
</dbReference>
<proteinExistence type="predicted"/>
<dbReference type="PANTHER" id="PTHR31465:SF9">
    <property type="entry name" value="SPHINGOID LONG-CHAIN BASE TRANSPORTER RSB1"/>
    <property type="match status" value="1"/>
</dbReference>
<feature type="transmembrane region" description="Helical" evidence="5">
    <location>
        <begin position="20"/>
        <end position="45"/>
    </location>
</feature>
<sequence length="349" mass="38717">MTTLTTILRIRDSSSDTGLYGYIPTEWICILFIALFGFSTIVHLIQALYYQLWFLLFTVVIAGIGEVIGWCGRLWSSQSPRLLDPYLMQRRITTTIIAPTPLVAANFVMLGFLIGKLGSKYSRLSPKWCKYSTNSSARSVFINIFLPLDTIVFVSCDIIALVVQAVGGAKASLAVENNEDPGPGGNIMLAGIAFQLAAITIYMTLAIEFVVRFITKKPLREEGGSSMEKIDQKTQFMLFGLMFSSIVIFIRSVYRLIELSDGWTGRIIGTQVYFSKLYSGFQQTLAYHPTVADVLDGGMITLAFYCLNICHPGVLIGPGNVWKRPQSIAETIQVEEVHSEKTIDKSEAV</sequence>
<comment type="caution">
    <text evidence="6">The sequence shown here is derived from an EMBL/GenBank/DDBJ whole genome shotgun (WGS) entry which is preliminary data.</text>
</comment>
<feature type="transmembrane region" description="Helical" evidence="5">
    <location>
        <begin position="140"/>
        <end position="167"/>
    </location>
</feature>
<dbReference type="Pfam" id="PF04479">
    <property type="entry name" value="RTA1"/>
    <property type="match status" value="2"/>
</dbReference>
<feature type="transmembrane region" description="Helical" evidence="5">
    <location>
        <begin position="236"/>
        <end position="254"/>
    </location>
</feature>
<gene>
    <name evidence="6" type="ORF">NLI96_g2983</name>
</gene>